<keyword evidence="3" id="KW-1185">Reference proteome</keyword>
<reference evidence="3" key="1">
    <citation type="submission" date="2024-01" db="EMBL/GenBank/DDBJ databases">
        <title>Mycovorax composti gen. nov. sp. nov., a member of the family Chitinophagaceae isolated from button mushroom compost.</title>
        <authorList>
            <person name="Thai M."/>
            <person name="Bell T.L."/>
            <person name="Kertesz M.A."/>
        </authorList>
    </citation>
    <scope>NUCLEOTIDE SEQUENCE [LARGE SCALE GENOMIC DNA]</scope>
    <source>
        <strain evidence="3">C216</strain>
    </source>
</reference>
<evidence type="ECO:0000256" key="1">
    <source>
        <dbReference type="SAM" id="Phobius"/>
    </source>
</evidence>
<name>A0ABZ2EKC6_9BACT</name>
<accession>A0ABZ2EKC6</accession>
<keyword evidence="1" id="KW-0472">Membrane</keyword>
<keyword evidence="1" id="KW-1133">Transmembrane helix</keyword>
<protein>
    <submittedName>
        <fullName evidence="2">Uncharacterized protein</fullName>
    </submittedName>
</protein>
<dbReference type="Proteomes" id="UP001321305">
    <property type="component" value="Chromosome"/>
</dbReference>
<proteinExistence type="predicted"/>
<dbReference type="RefSeq" id="WP_409965563.1">
    <property type="nucleotide sequence ID" value="NZ_CP144143.1"/>
</dbReference>
<gene>
    <name evidence="2" type="ORF">PIECOFPK_01648</name>
</gene>
<evidence type="ECO:0000313" key="3">
    <source>
        <dbReference type="Proteomes" id="UP001321305"/>
    </source>
</evidence>
<organism evidence="2 3">
    <name type="scientific">Mycovorax composti</name>
    <dbReference type="NCBI Taxonomy" id="2962693"/>
    <lineage>
        <taxon>Bacteria</taxon>
        <taxon>Pseudomonadati</taxon>
        <taxon>Bacteroidota</taxon>
        <taxon>Chitinophagia</taxon>
        <taxon>Chitinophagales</taxon>
        <taxon>Chitinophagaceae</taxon>
        <taxon>Mycovorax</taxon>
    </lineage>
</organism>
<evidence type="ECO:0000313" key="2">
    <source>
        <dbReference type="EMBL" id="WWC83917.1"/>
    </source>
</evidence>
<keyword evidence="1" id="KW-0812">Transmembrane</keyword>
<sequence length="184" mass="20815">MNASFYLLPVLSAILGWLINRSFSRYLLYRYLPTRQEQIIDSIGNKAAQLISTEKIESYLADPTLIGKAMPMIEKHIDEFLSVKLPQQIPMLSMFVGNKTTDKIKEVFVDQLQQLFPKVMTEIVTHAQDKFDIKTFVINELSSNDAITQTKNALASPLQKLQYIGLLSGLLIGIVNVLLLLLLM</sequence>
<feature type="transmembrane region" description="Helical" evidence="1">
    <location>
        <begin position="161"/>
        <end position="183"/>
    </location>
</feature>
<dbReference type="EMBL" id="CP144143">
    <property type="protein sequence ID" value="WWC83917.1"/>
    <property type="molecule type" value="Genomic_DNA"/>
</dbReference>